<dbReference type="InterPro" id="IPR010849">
    <property type="entry name" value="Gonadal"/>
</dbReference>
<evidence type="ECO:0000256" key="2">
    <source>
        <dbReference type="SAM" id="Coils"/>
    </source>
</evidence>
<evidence type="ECO:0000313" key="4">
    <source>
        <dbReference type="RefSeq" id="XP_019617188.1"/>
    </source>
</evidence>
<dbReference type="PANTHER" id="PTHR13054:SF2">
    <property type="entry name" value="PROTEIN DGCR6"/>
    <property type="match status" value="1"/>
</dbReference>
<dbReference type="Pfam" id="PF07324">
    <property type="entry name" value="DGCR6"/>
    <property type="match status" value="1"/>
</dbReference>
<accession>A0A6P4XYG7</accession>
<reference evidence="4" key="1">
    <citation type="submission" date="2025-08" db="UniProtKB">
        <authorList>
            <consortium name="RefSeq"/>
        </authorList>
    </citation>
    <scope>IDENTIFICATION</scope>
    <source>
        <tissue evidence="4">Gonad</tissue>
    </source>
</reference>
<dbReference type="AlphaFoldDB" id="A0A6P4XYG7"/>
<evidence type="ECO:0000256" key="1">
    <source>
        <dbReference type="ARBA" id="ARBA00005939"/>
    </source>
</evidence>
<dbReference type="GeneID" id="109464616"/>
<feature type="coiled-coil region" evidence="2">
    <location>
        <begin position="122"/>
        <end position="153"/>
    </location>
</feature>
<keyword evidence="3" id="KW-1185">Reference proteome</keyword>
<dbReference type="PANTHER" id="PTHR13054">
    <property type="entry name" value="DIGEORGE SYNDROME CRITICAL REGION 6 DGCR6 FAMILY MEMBER"/>
    <property type="match status" value="1"/>
</dbReference>
<protein>
    <submittedName>
        <fullName evidence="4">Protein DGCR6-like</fullName>
    </submittedName>
</protein>
<organism evidence="3 4">
    <name type="scientific">Branchiostoma belcheri</name>
    <name type="common">Amphioxus</name>
    <dbReference type="NCBI Taxonomy" id="7741"/>
    <lineage>
        <taxon>Eukaryota</taxon>
        <taxon>Metazoa</taxon>
        <taxon>Chordata</taxon>
        <taxon>Cephalochordata</taxon>
        <taxon>Leptocardii</taxon>
        <taxon>Amphioxiformes</taxon>
        <taxon>Branchiostomatidae</taxon>
        <taxon>Branchiostoma</taxon>
    </lineage>
</organism>
<dbReference type="RefSeq" id="XP_019617188.1">
    <property type="nucleotide sequence ID" value="XM_019761629.1"/>
</dbReference>
<gene>
    <name evidence="4" type="primary">LOC109464616</name>
</gene>
<proteinExistence type="inferred from homology"/>
<name>A0A6P4XYG7_BRABE</name>
<keyword evidence="2" id="KW-0175">Coiled coil</keyword>
<evidence type="ECO:0000313" key="3">
    <source>
        <dbReference type="Proteomes" id="UP000515135"/>
    </source>
</evidence>
<comment type="similarity">
    <text evidence="1">Belongs to the gonadal family.</text>
</comment>
<sequence>MNLYQDITPEYIPSRVFEDIPVHQAGDRRNFLLKELQIMVEDIPEHYQNKLPESLLSTLASALMDGMVFDIVSNLEEIQQAKERNQLDVRTRATNKHKAKRLEMAKKHREVIQTCQGDPHLLRSVETTNRREKEELEEHLKEEMSQVDKELILEMDQVVLEQQNTLSKGGIPGFTITTDPQEIRLQMYLLEFITRLSTMEIPVS</sequence>
<dbReference type="Proteomes" id="UP000515135">
    <property type="component" value="Unplaced"/>
</dbReference>
<dbReference type="OrthoDB" id="21617at2759"/>
<dbReference type="KEGG" id="bbel:109464616"/>